<feature type="signal peptide" evidence="2">
    <location>
        <begin position="1"/>
        <end position="25"/>
    </location>
</feature>
<dbReference type="RefSeq" id="WP_345924762.1">
    <property type="nucleotide sequence ID" value="NZ_JBDIVF010000002.1"/>
</dbReference>
<dbReference type="Proteomes" id="UP001548590">
    <property type="component" value="Unassembled WGS sequence"/>
</dbReference>
<reference evidence="3 4" key="1">
    <citation type="submission" date="2024-07" db="EMBL/GenBank/DDBJ databases">
        <title>Uliginosibacterium paludis KCTC:42655.</title>
        <authorList>
            <person name="Kim M.K."/>
        </authorList>
    </citation>
    <scope>NUCLEOTIDE SEQUENCE [LARGE SCALE GENOMIC DNA]</scope>
    <source>
        <strain evidence="3 4">KCTC 42655</strain>
    </source>
</reference>
<feature type="chain" id="PRO_5045924671" evidence="2">
    <location>
        <begin position="26"/>
        <end position="486"/>
    </location>
</feature>
<keyword evidence="4" id="KW-1185">Reference proteome</keyword>
<evidence type="ECO:0000313" key="4">
    <source>
        <dbReference type="Proteomes" id="UP001548590"/>
    </source>
</evidence>
<dbReference type="EMBL" id="JBEWLZ010000008">
    <property type="protein sequence ID" value="MET1490936.1"/>
    <property type="molecule type" value="Genomic_DNA"/>
</dbReference>
<feature type="region of interest" description="Disordered" evidence="1">
    <location>
        <begin position="36"/>
        <end position="86"/>
    </location>
</feature>
<protein>
    <submittedName>
        <fullName evidence="3">Uncharacterized protein</fullName>
    </submittedName>
</protein>
<name>A0ABV2CSP3_9RHOO</name>
<comment type="caution">
    <text evidence="3">The sequence shown here is derived from an EMBL/GenBank/DDBJ whole genome shotgun (WGS) entry which is preliminary data.</text>
</comment>
<evidence type="ECO:0000313" key="3">
    <source>
        <dbReference type="EMBL" id="MET1490936.1"/>
    </source>
</evidence>
<evidence type="ECO:0000256" key="2">
    <source>
        <dbReference type="SAM" id="SignalP"/>
    </source>
</evidence>
<organism evidence="3 4">
    <name type="scientific">Uliginosibacterium paludis</name>
    <dbReference type="NCBI Taxonomy" id="1615952"/>
    <lineage>
        <taxon>Bacteria</taxon>
        <taxon>Pseudomonadati</taxon>
        <taxon>Pseudomonadota</taxon>
        <taxon>Betaproteobacteria</taxon>
        <taxon>Rhodocyclales</taxon>
        <taxon>Zoogloeaceae</taxon>
        <taxon>Uliginosibacterium</taxon>
    </lineage>
</organism>
<sequence>MPLTALRRRPETTCTLALLLSLLFAACGGGGSGSSDSASTSASAGSSSVGTTSASSASSRNASSAASSSAGSAAGSSASSGASSTGGTASCSALEGRIRITQASLPALAAASDEYTPVVIAADGNGGAGSLIAWKEKSASQIRVGRLAADDRQFSSLLTLGGDEVHSLLGHSDGGGALMMVSDDPDIYSSKYCKGSSTPANAACQKMQLVRFGSSGSVVFNTTLTDKANVDSEGALFIWWYGHTGRLGWDGSRYAAYFRSAGSYARPNVAGEIDIHAGDTLRMVDASGNRQTSGGWQWGCSHSWSIRLAGNSSGWASFCHGDAYPNAMRLQLLGSTGSSGKTTEWLSGSDATTRALGGVVSDASGYWLSYLETTSGTLRLHLARFSNSGSMSSDQIVSGATGIDASYPFRPWLAKLGSQLLLGWKSGGKLMLQATDSSGTPIGSPVASSASISDFDEFVTLANGDVAFAHAGSSGTVSVSRVQACN</sequence>
<proteinExistence type="predicted"/>
<gene>
    <name evidence="3" type="ORF">ABVT11_13950</name>
</gene>
<keyword evidence="2" id="KW-0732">Signal</keyword>
<dbReference type="PROSITE" id="PS51257">
    <property type="entry name" value="PROKAR_LIPOPROTEIN"/>
    <property type="match status" value="1"/>
</dbReference>
<accession>A0ABV2CSP3</accession>
<evidence type="ECO:0000256" key="1">
    <source>
        <dbReference type="SAM" id="MobiDB-lite"/>
    </source>
</evidence>